<dbReference type="AlphaFoldDB" id="A0AAJ0C6B3"/>
<feature type="transmembrane region" description="Helical" evidence="1">
    <location>
        <begin position="109"/>
        <end position="128"/>
    </location>
</feature>
<accession>A0AAJ0C6B3</accession>
<evidence type="ECO:0000313" key="2">
    <source>
        <dbReference type="EMBL" id="KAK1770761.1"/>
    </source>
</evidence>
<reference evidence="2" key="1">
    <citation type="submission" date="2023-06" db="EMBL/GenBank/DDBJ databases">
        <title>Genome-scale phylogeny and comparative genomics of the fungal order Sordariales.</title>
        <authorList>
            <consortium name="Lawrence Berkeley National Laboratory"/>
            <person name="Hensen N."/>
            <person name="Bonometti L."/>
            <person name="Westerberg I."/>
            <person name="Brannstrom I.O."/>
            <person name="Guillou S."/>
            <person name="Cros-Aarteil S."/>
            <person name="Calhoun S."/>
            <person name="Haridas S."/>
            <person name="Kuo A."/>
            <person name="Mondo S."/>
            <person name="Pangilinan J."/>
            <person name="Riley R."/>
            <person name="Labutti K."/>
            <person name="Andreopoulos B."/>
            <person name="Lipzen A."/>
            <person name="Chen C."/>
            <person name="Yanf M."/>
            <person name="Daum C."/>
            <person name="Ng V."/>
            <person name="Clum A."/>
            <person name="Steindorff A."/>
            <person name="Ohm R."/>
            <person name="Martin F."/>
            <person name="Silar P."/>
            <person name="Natvig D."/>
            <person name="Lalanne C."/>
            <person name="Gautier V."/>
            <person name="Ament-Velasquez S.L."/>
            <person name="Kruys A."/>
            <person name="Hutchinson M.I."/>
            <person name="Powell A.J."/>
            <person name="Barry K."/>
            <person name="Miller A.N."/>
            <person name="Grigoriev I.V."/>
            <person name="Debuchy R."/>
            <person name="Gladieux P."/>
            <person name="Thoren M.H."/>
            <person name="Johannesson H."/>
        </authorList>
    </citation>
    <scope>NUCLEOTIDE SEQUENCE</scope>
    <source>
        <strain evidence="2">8032-3</strain>
    </source>
</reference>
<dbReference type="GeneID" id="85305911"/>
<evidence type="ECO:0000256" key="1">
    <source>
        <dbReference type="SAM" id="Phobius"/>
    </source>
</evidence>
<dbReference type="RefSeq" id="XP_060286974.1">
    <property type="nucleotide sequence ID" value="XM_060422724.1"/>
</dbReference>
<organism evidence="2 3">
    <name type="scientific">Phialemonium atrogriseum</name>
    <dbReference type="NCBI Taxonomy" id="1093897"/>
    <lineage>
        <taxon>Eukaryota</taxon>
        <taxon>Fungi</taxon>
        <taxon>Dikarya</taxon>
        <taxon>Ascomycota</taxon>
        <taxon>Pezizomycotina</taxon>
        <taxon>Sordariomycetes</taxon>
        <taxon>Sordariomycetidae</taxon>
        <taxon>Cephalothecales</taxon>
        <taxon>Cephalothecaceae</taxon>
        <taxon>Phialemonium</taxon>
    </lineage>
</organism>
<name>A0AAJ0C6B3_9PEZI</name>
<comment type="caution">
    <text evidence="2">The sequence shown here is derived from an EMBL/GenBank/DDBJ whole genome shotgun (WGS) entry which is preliminary data.</text>
</comment>
<evidence type="ECO:0000313" key="3">
    <source>
        <dbReference type="Proteomes" id="UP001244011"/>
    </source>
</evidence>
<protein>
    <submittedName>
        <fullName evidence="2">Uncharacterized protein</fullName>
    </submittedName>
</protein>
<dbReference type="Proteomes" id="UP001244011">
    <property type="component" value="Unassembled WGS sequence"/>
</dbReference>
<gene>
    <name evidence="2" type="ORF">QBC33DRAFT_215639</name>
</gene>
<keyword evidence="3" id="KW-1185">Reference proteome</keyword>
<feature type="transmembrane region" description="Helical" evidence="1">
    <location>
        <begin position="134"/>
        <end position="156"/>
    </location>
</feature>
<keyword evidence="1" id="KW-0472">Membrane</keyword>
<keyword evidence="1" id="KW-0812">Transmembrane</keyword>
<keyword evidence="1" id="KW-1133">Transmembrane helix</keyword>
<sequence length="191" mass="21413">MWKLHHQSARPLLPKTPPWFRLCLHRMLGGALHNVQGQRIQTVSILRTRTCVVEIRMWAVGVGNGNGKAREDQAVEGGWGDASHGLSKTGGQENPGNALFDLISRVLDVYELLSFIFFFSLAACLLLVLESVCIFYLLHMVFFFFFLALAIEYLYLQGDTQNGGLLLLNQNPLPGLFQTGLLLPAFRRLPD</sequence>
<dbReference type="EMBL" id="MU838999">
    <property type="protein sequence ID" value="KAK1770761.1"/>
    <property type="molecule type" value="Genomic_DNA"/>
</dbReference>
<proteinExistence type="predicted"/>